<feature type="transmembrane region" description="Helical" evidence="7">
    <location>
        <begin position="304"/>
        <end position="326"/>
    </location>
</feature>
<evidence type="ECO:0000256" key="4">
    <source>
        <dbReference type="ARBA" id="ARBA00022989"/>
    </source>
</evidence>
<dbReference type="GO" id="GO:0005436">
    <property type="term" value="F:sodium:phosphate symporter activity"/>
    <property type="evidence" value="ECO:0007669"/>
    <property type="project" value="InterPro"/>
</dbReference>
<evidence type="ECO:0000256" key="1">
    <source>
        <dbReference type="ARBA" id="ARBA00004651"/>
    </source>
</evidence>
<feature type="transmembrane region" description="Helical" evidence="7">
    <location>
        <begin position="109"/>
        <end position="136"/>
    </location>
</feature>
<evidence type="ECO:0000256" key="6">
    <source>
        <dbReference type="SAM" id="Coils"/>
    </source>
</evidence>
<dbReference type="AlphaFoldDB" id="G5H533"/>
<dbReference type="eggNOG" id="COG1283">
    <property type="taxonomic scope" value="Bacteria"/>
</dbReference>
<keyword evidence="2" id="KW-1003">Cell membrane</keyword>
<dbReference type="Proteomes" id="UP000006008">
    <property type="component" value="Unassembled WGS sequence"/>
</dbReference>
<dbReference type="GO" id="GO:0005886">
    <property type="term" value="C:plasma membrane"/>
    <property type="evidence" value="ECO:0007669"/>
    <property type="project" value="UniProtKB-SubCell"/>
</dbReference>
<evidence type="ECO:0000256" key="2">
    <source>
        <dbReference type="ARBA" id="ARBA00022475"/>
    </source>
</evidence>
<accession>G5H533</accession>
<evidence type="ECO:0000313" key="8">
    <source>
        <dbReference type="EMBL" id="EHB93272.1"/>
    </source>
</evidence>
<dbReference type="GO" id="GO:0044341">
    <property type="term" value="P:sodium-dependent phosphate transport"/>
    <property type="evidence" value="ECO:0007669"/>
    <property type="project" value="InterPro"/>
</dbReference>
<evidence type="ECO:0008006" key="10">
    <source>
        <dbReference type="Google" id="ProtNLM"/>
    </source>
</evidence>
<dbReference type="InterPro" id="IPR004633">
    <property type="entry name" value="NaPi_cotrn-rel/YqeW-like"/>
</dbReference>
<feature type="transmembrane region" description="Helical" evidence="7">
    <location>
        <begin position="148"/>
        <end position="166"/>
    </location>
</feature>
<name>G5H533_9BACT</name>
<protein>
    <recommendedName>
        <fullName evidence="10">PhoU domain-containing protein</fullName>
    </recommendedName>
</protein>
<keyword evidence="3 7" id="KW-0812">Transmembrane</keyword>
<dbReference type="NCBIfam" id="NF037997">
    <property type="entry name" value="Na_Pi_symport"/>
    <property type="match status" value="1"/>
</dbReference>
<keyword evidence="4 7" id="KW-1133">Transmembrane helix</keyword>
<keyword evidence="5 7" id="KW-0472">Membrane</keyword>
<organism evidence="8 9">
    <name type="scientific">Alistipes indistinctus YIT 12060</name>
    <dbReference type="NCBI Taxonomy" id="742725"/>
    <lineage>
        <taxon>Bacteria</taxon>
        <taxon>Pseudomonadati</taxon>
        <taxon>Bacteroidota</taxon>
        <taxon>Bacteroidia</taxon>
        <taxon>Bacteroidales</taxon>
        <taxon>Rikenellaceae</taxon>
        <taxon>Alistipes</taxon>
    </lineage>
</organism>
<dbReference type="EMBL" id="ADLD01000003">
    <property type="protein sequence ID" value="EHB93272.1"/>
    <property type="molecule type" value="Genomic_DNA"/>
</dbReference>
<gene>
    <name evidence="8" type="ORF">HMPREF9450_00043</name>
</gene>
<dbReference type="PATRIC" id="fig|742725.3.peg.46"/>
<proteinExistence type="predicted"/>
<dbReference type="NCBIfam" id="TIGR00704">
    <property type="entry name" value="NaPi_cotrn_rel"/>
    <property type="match status" value="1"/>
</dbReference>
<dbReference type="InterPro" id="IPR003841">
    <property type="entry name" value="Na/Pi_transpt"/>
</dbReference>
<feature type="transmembrane region" description="Helical" evidence="7">
    <location>
        <begin position="262"/>
        <end position="284"/>
    </location>
</feature>
<evidence type="ECO:0000256" key="5">
    <source>
        <dbReference type="ARBA" id="ARBA00023136"/>
    </source>
</evidence>
<dbReference type="Pfam" id="PF02690">
    <property type="entry name" value="Na_Pi_cotrans"/>
    <property type="match status" value="2"/>
</dbReference>
<keyword evidence="9" id="KW-1185">Reference proteome</keyword>
<dbReference type="PANTHER" id="PTHR10010:SF46">
    <property type="entry name" value="SODIUM-DEPENDENT PHOSPHATE TRANSPORT PROTEIN 2B"/>
    <property type="match status" value="1"/>
</dbReference>
<feature type="coiled-coil region" evidence="6">
    <location>
        <begin position="406"/>
        <end position="433"/>
    </location>
</feature>
<comment type="subcellular location">
    <subcellularLocation>
        <location evidence="1">Cell membrane</location>
        <topology evidence="1">Multi-pass membrane protein</topology>
    </subcellularLocation>
</comment>
<feature type="transmembrane region" description="Helical" evidence="7">
    <location>
        <begin position="6"/>
        <end position="27"/>
    </location>
</feature>
<dbReference type="HOGENOM" id="CLU_025623_0_1_10"/>
<dbReference type="PANTHER" id="PTHR10010">
    <property type="entry name" value="SOLUTE CARRIER FAMILY 34 SODIUM PHOSPHATE , MEMBER 2-RELATED"/>
    <property type="match status" value="1"/>
</dbReference>
<sequence>MCPPAGNFIGVIVQILILLGAVGLFLFGMKTMSEALQKLSGHRLRNMLTTMAGSPVRGIVASTAITALVQSSSAVTVMIVSFVNAGMLHLTQAIAMVMGANIGTTVTAWLVVLFGISFDIDLAAVPLIAFAAPLLLLRSERLRNLGNTLIGLALMLLAIHILRDAVTHFSTLSSFENYITLLRGHGHWSPLLFVLAGAAMTAVLQSSSATTALAIILCSTGVIPFKCAMALILGDNVGTTLTANIAATMTNTDGKRAALSHLLFNLVGVLWALPLLAVLARGIASLVAAFGGVSPLLNGSPSQAVALALFHTLFNVVNTLLLAGFIPQAAHALDRLIPGDRHAKRTSPLEGSALVSTSEMGLYQARENLALCMKRGGELTARVKTYFGEVNADNAQELFLLVRQRSDEEQTAYKQLEQQLARLTQQELSQEGRLLVQAMNQLLTQLRAATWLSVTAAQVIRRKKERNIWFTQPMREDLGVYFSIIQEAYFITHNNLTSDREGLPQREDRRIRMQAFLEEFSVSLEEKYLNPDDEQETHYQAAVIFAELTSCIGRLAMCVLKIAEGTAQLEQDHQ</sequence>
<keyword evidence="6" id="KW-0175">Coiled coil</keyword>
<reference evidence="8 9" key="1">
    <citation type="submission" date="2011-08" db="EMBL/GenBank/DDBJ databases">
        <title>The Genome Sequence of Alistipes indistinctus YIT 12060.</title>
        <authorList>
            <consortium name="The Broad Institute Genome Sequencing Platform"/>
            <person name="Earl A."/>
            <person name="Ward D."/>
            <person name="Feldgarden M."/>
            <person name="Gevers D."/>
            <person name="Morotomi M."/>
            <person name="Young S.K."/>
            <person name="Zeng Q."/>
            <person name="Gargeya S."/>
            <person name="Fitzgerald M."/>
            <person name="Haas B."/>
            <person name="Abouelleil A."/>
            <person name="Alvarado L."/>
            <person name="Arachchi H.M."/>
            <person name="Berlin A."/>
            <person name="Brown A."/>
            <person name="Chapman S.B."/>
            <person name="Chen Z."/>
            <person name="Dunbar C."/>
            <person name="Freedman E."/>
            <person name="Gearin G."/>
            <person name="Gellesch M."/>
            <person name="Goldberg J."/>
            <person name="Griggs A."/>
            <person name="Gujja S."/>
            <person name="Heiman D."/>
            <person name="Howarth C."/>
            <person name="Larson L."/>
            <person name="Lui A."/>
            <person name="MacDonald P.J.P."/>
            <person name="Montmayeur A."/>
            <person name="Murphy C."/>
            <person name="Neiman D."/>
            <person name="Pearson M."/>
            <person name="Priest M."/>
            <person name="Roberts A."/>
            <person name="Saif S."/>
            <person name="Shea T."/>
            <person name="Shenoy N."/>
            <person name="Sisk P."/>
            <person name="Stolte C."/>
            <person name="Sykes S."/>
            <person name="Wortman J."/>
            <person name="Nusbaum C."/>
            <person name="Birren B."/>
        </authorList>
    </citation>
    <scope>NUCLEOTIDE SEQUENCE [LARGE SCALE GENOMIC DNA]</scope>
    <source>
        <strain evidence="8 9">YIT 12060</strain>
    </source>
</reference>
<evidence type="ECO:0000256" key="3">
    <source>
        <dbReference type="ARBA" id="ARBA00022692"/>
    </source>
</evidence>
<comment type="caution">
    <text evidence="8">The sequence shown here is derived from an EMBL/GenBank/DDBJ whole genome shotgun (WGS) entry which is preliminary data.</text>
</comment>
<evidence type="ECO:0000313" key="9">
    <source>
        <dbReference type="Proteomes" id="UP000006008"/>
    </source>
</evidence>
<feature type="transmembrane region" description="Helical" evidence="7">
    <location>
        <begin position="212"/>
        <end position="233"/>
    </location>
</feature>
<evidence type="ECO:0000256" key="7">
    <source>
        <dbReference type="SAM" id="Phobius"/>
    </source>
</evidence>